<dbReference type="AlphaFoldDB" id="A0AAE1DDC2"/>
<protein>
    <submittedName>
        <fullName evidence="1">Uncharacterized protein</fullName>
    </submittedName>
</protein>
<accession>A0AAE1DDC2</accession>
<name>A0AAE1DDC2_9GAST</name>
<evidence type="ECO:0000313" key="2">
    <source>
        <dbReference type="Proteomes" id="UP001283361"/>
    </source>
</evidence>
<proteinExistence type="predicted"/>
<evidence type="ECO:0000313" key="1">
    <source>
        <dbReference type="EMBL" id="KAK3766559.1"/>
    </source>
</evidence>
<reference evidence="1" key="1">
    <citation type="journal article" date="2023" name="G3 (Bethesda)">
        <title>A reference genome for the long-term kleptoplast-retaining sea slug Elysia crispata morphotype clarki.</title>
        <authorList>
            <person name="Eastman K.E."/>
            <person name="Pendleton A.L."/>
            <person name="Shaikh M.A."/>
            <person name="Suttiyut T."/>
            <person name="Ogas R."/>
            <person name="Tomko P."/>
            <person name="Gavelis G."/>
            <person name="Widhalm J.R."/>
            <person name="Wisecaver J.H."/>
        </authorList>
    </citation>
    <scope>NUCLEOTIDE SEQUENCE</scope>
    <source>
        <strain evidence="1">ECLA1</strain>
    </source>
</reference>
<sequence>MEKSSHCESCRLTGEFNLLLVMSTYRAEQGRWLVSLPVICSLLWISPDFGVKKIKVDIAEQHHNVSHLLICSREDQVEVRSMVRCNNTHVSFCDTYRSPQYQSWHFALPRPDQDFPDDNIITVMPGSP</sequence>
<organism evidence="1 2">
    <name type="scientific">Elysia crispata</name>
    <name type="common">lettuce slug</name>
    <dbReference type="NCBI Taxonomy" id="231223"/>
    <lineage>
        <taxon>Eukaryota</taxon>
        <taxon>Metazoa</taxon>
        <taxon>Spiralia</taxon>
        <taxon>Lophotrochozoa</taxon>
        <taxon>Mollusca</taxon>
        <taxon>Gastropoda</taxon>
        <taxon>Heterobranchia</taxon>
        <taxon>Euthyneura</taxon>
        <taxon>Panpulmonata</taxon>
        <taxon>Sacoglossa</taxon>
        <taxon>Placobranchoidea</taxon>
        <taxon>Plakobranchidae</taxon>
        <taxon>Elysia</taxon>
    </lineage>
</organism>
<dbReference type="Proteomes" id="UP001283361">
    <property type="component" value="Unassembled WGS sequence"/>
</dbReference>
<dbReference type="EMBL" id="JAWDGP010004210">
    <property type="protein sequence ID" value="KAK3766559.1"/>
    <property type="molecule type" value="Genomic_DNA"/>
</dbReference>
<gene>
    <name evidence="1" type="ORF">RRG08_028677</name>
</gene>
<keyword evidence="2" id="KW-1185">Reference proteome</keyword>
<comment type="caution">
    <text evidence="1">The sequence shown here is derived from an EMBL/GenBank/DDBJ whole genome shotgun (WGS) entry which is preliminary data.</text>
</comment>